<gene>
    <name evidence="2" type="ORF">SIDU_15365</name>
</gene>
<sequence length="223" mass="24427">MNRPLIITDCDEVLLHMVVPFREWLDESHDIHFDMHDRGFGEALRHKDSGQPVERALVWELLLGFFETQMHRQTPIAGAVEAMGRLGRIADIVVLTNITERHHLQRIEQLAAHGLDLPVHWNQGGKGEPLAAILAERQPGVALFIDDLAQHHASVADHAPGVWRLHMVGEPQIAASVPVAPLAHARIDDWAAAEAWIAARLAEGPAPETPAPQGSPTIQGASA</sequence>
<protein>
    <recommendedName>
        <fullName evidence="4">HAD family hydrolase</fullName>
    </recommendedName>
</protein>
<evidence type="ECO:0008006" key="4">
    <source>
        <dbReference type="Google" id="ProtNLM"/>
    </source>
</evidence>
<feature type="compositionally biased region" description="Polar residues" evidence="1">
    <location>
        <begin position="212"/>
        <end position="223"/>
    </location>
</feature>
<dbReference type="RefSeq" id="WP_007687389.1">
    <property type="nucleotide sequence ID" value="NZ_CP013070.1"/>
</dbReference>
<dbReference type="EMBL" id="CP013070">
    <property type="protein sequence ID" value="APL95782.1"/>
    <property type="molecule type" value="Genomic_DNA"/>
</dbReference>
<accession>A0A1L5BSL9</accession>
<dbReference type="KEGG" id="sinb:SIDU_15365"/>
<dbReference type="SUPFAM" id="SSF56784">
    <property type="entry name" value="HAD-like"/>
    <property type="match status" value="1"/>
</dbReference>
<evidence type="ECO:0000313" key="3">
    <source>
        <dbReference type="Proteomes" id="UP000004550"/>
    </source>
</evidence>
<evidence type="ECO:0000313" key="2">
    <source>
        <dbReference type="EMBL" id="APL95782.1"/>
    </source>
</evidence>
<name>A0A1L5BSL9_SPHIB</name>
<feature type="region of interest" description="Disordered" evidence="1">
    <location>
        <begin position="204"/>
        <end position="223"/>
    </location>
</feature>
<dbReference type="AlphaFoldDB" id="A0A1L5BSL9"/>
<organism evidence="2 3">
    <name type="scientific">Sphingobium indicum (strain DSM 16412 / CCM 7286 / MTCC 6364 / B90A)</name>
    <dbReference type="NCBI Taxonomy" id="861109"/>
    <lineage>
        <taxon>Bacteria</taxon>
        <taxon>Pseudomonadati</taxon>
        <taxon>Pseudomonadota</taxon>
        <taxon>Alphaproteobacteria</taxon>
        <taxon>Sphingomonadales</taxon>
        <taxon>Sphingomonadaceae</taxon>
        <taxon>Sphingobium</taxon>
    </lineage>
</organism>
<dbReference type="GeneID" id="29271793"/>
<dbReference type="InterPro" id="IPR036412">
    <property type="entry name" value="HAD-like_sf"/>
</dbReference>
<reference evidence="2 3" key="1">
    <citation type="journal article" date="2012" name="J. Bacteriol.">
        <title>Genome sequence of Sphingobium indicum B90A, a hexachlorocyclohexane-degrading bacterium.</title>
        <authorList>
            <person name="Anand S."/>
            <person name="Sangwan N."/>
            <person name="Lata P."/>
            <person name="Kaur J."/>
            <person name="Dua A."/>
            <person name="Singh A.K."/>
            <person name="Verma M."/>
            <person name="Kaur J."/>
            <person name="Khurana J.P."/>
            <person name="Khurana P."/>
            <person name="Mathur S."/>
            <person name="Lal R."/>
        </authorList>
    </citation>
    <scope>NUCLEOTIDE SEQUENCE [LARGE SCALE GENOMIC DNA]</scope>
    <source>
        <strain evidence="3">DSM 16412 / CCM 7286 / MTCC 6364 / B90A</strain>
    </source>
</reference>
<evidence type="ECO:0000256" key="1">
    <source>
        <dbReference type="SAM" id="MobiDB-lite"/>
    </source>
</evidence>
<proteinExistence type="predicted"/>
<dbReference type="Proteomes" id="UP000004550">
    <property type="component" value="Chromosome"/>
</dbReference>